<keyword evidence="14" id="KW-1185">Reference proteome</keyword>
<accession>W7HXK6</accession>
<keyword evidence="5" id="KW-0472">Membrane</keyword>
<feature type="compositionally biased region" description="Low complexity" evidence="10">
    <location>
        <begin position="139"/>
        <end position="154"/>
    </location>
</feature>
<comment type="subcellular location">
    <subcellularLocation>
        <location evidence="1">Membrane</location>
        <topology evidence="1">Lipid-anchor</topology>
        <topology evidence="1">GPI-anchor</topology>
    </subcellularLocation>
    <subcellularLocation>
        <location evidence="2">Secreted</location>
    </subcellularLocation>
</comment>
<evidence type="ECO:0000256" key="2">
    <source>
        <dbReference type="ARBA" id="ARBA00004613"/>
    </source>
</evidence>
<evidence type="ECO:0000256" key="3">
    <source>
        <dbReference type="ARBA" id="ARBA00010031"/>
    </source>
</evidence>
<evidence type="ECO:0000256" key="1">
    <source>
        <dbReference type="ARBA" id="ARBA00004589"/>
    </source>
</evidence>
<feature type="compositionally biased region" description="Polar residues" evidence="10">
    <location>
        <begin position="226"/>
        <end position="256"/>
    </location>
</feature>
<keyword evidence="9" id="KW-0408">Iron</keyword>
<feature type="region of interest" description="Disordered" evidence="10">
    <location>
        <begin position="174"/>
        <end position="195"/>
    </location>
</feature>
<evidence type="ECO:0000313" key="14">
    <source>
        <dbReference type="Proteomes" id="UP000024837"/>
    </source>
</evidence>
<dbReference type="PROSITE" id="PS52012">
    <property type="entry name" value="CFEM"/>
    <property type="match status" value="1"/>
</dbReference>
<reference evidence="13 14" key="1">
    <citation type="submission" date="2013-05" db="EMBL/GenBank/DDBJ databases">
        <title>Drechslerella stenobrocha genome reveals carnivorous origination and mechanical trapping mechanism of predatory fungi.</title>
        <authorList>
            <person name="Liu X."/>
            <person name="Zhang W."/>
            <person name="Liu K."/>
        </authorList>
    </citation>
    <scope>NUCLEOTIDE SEQUENCE [LARGE SCALE GENOMIC DNA]</scope>
    <source>
        <strain evidence="13 14">248</strain>
    </source>
</reference>
<feature type="signal peptide" evidence="11">
    <location>
        <begin position="1"/>
        <end position="24"/>
    </location>
</feature>
<dbReference type="EMBL" id="KI966371">
    <property type="protein sequence ID" value="EWC48941.1"/>
    <property type="molecule type" value="Genomic_DNA"/>
</dbReference>
<feature type="compositionally biased region" description="Low complexity" evidence="10">
    <location>
        <begin position="115"/>
        <end position="126"/>
    </location>
</feature>
<dbReference type="AlphaFoldDB" id="W7HXK6"/>
<dbReference type="Pfam" id="PF05730">
    <property type="entry name" value="CFEM"/>
    <property type="match status" value="1"/>
</dbReference>
<feature type="compositionally biased region" description="Polar residues" evidence="10">
    <location>
        <begin position="276"/>
        <end position="290"/>
    </location>
</feature>
<protein>
    <recommendedName>
        <fullName evidence="12">CFEM domain-containing protein</fullName>
    </recommendedName>
</protein>
<dbReference type="GO" id="GO:0098552">
    <property type="term" value="C:side of membrane"/>
    <property type="evidence" value="ECO:0007669"/>
    <property type="project" value="UniProtKB-KW"/>
</dbReference>
<dbReference type="GO" id="GO:0005576">
    <property type="term" value="C:extracellular region"/>
    <property type="evidence" value="ECO:0007669"/>
    <property type="project" value="UniProtKB-SubCell"/>
</dbReference>
<feature type="compositionally biased region" description="Polar residues" evidence="10">
    <location>
        <begin position="100"/>
        <end position="114"/>
    </location>
</feature>
<evidence type="ECO:0000256" key="9">
    <source>
        <dbReference type="PROSITE-ProRule" id="PRU01356"/>
    </source>
</evidence>
<keyword evidence="9" id="KW-0349">Heme</keyword>
<dbReference type="HOGENOM" id="CLU_877229_0_0_1"/>
<evidence type="ECO:0000259" key="12">
    <source>
        <dbReference type="PROSITE" id="PS52012"/>
    </source>
</evidence>
<evidence type="ECO:0000256" key="7">
    <source>
        <dbReference type="ARBA" id="ARBA00023157"/>
    </source>
</evidence>
<keyword evidence="5" id="KW-0325">Glycoprotein</keyword>
<organism evidence="13 14">
    <name type="scientific">Drechslerella stenobrocha 248</name>
    <dbReference type="NCBI Taxonomy" id="1043628"/>
    <lineage>
        <taxon>Eukaryota</taxon>
        <taxon>Fungi</taxon>
        <taxon>Dikarya</taxon>
        <taxon>Ascomycota</taxon>
        <taxon>Pezizomycotina</taxon>
        <taxon>Orbiliomycetes</taxon>
        <taxon>Orbiliales</taxon>
        <taxon>Orbiliaceae</taxon>
        <taxon>Drechslerella</taxon>
    </lineage>
</organism>
<evidence type="ECO:0000256" key="4">
    <source>
        <dbReference type="ARBA" id="ARBA00022525"/>
    </source>
</evidence>
<evidence type="ECO:0000313" key="13">
    <source>
        <dbReference type="EMBL" id="EWC48941.1"/>
    </source>
</evidence>
<comment type="caution">
    <text evidence="9">Lacks conserved residue(s) required for the propagation of feature annotation.</text>
</comment>
<feature type="region of interest" description="Disordered" evidence="10">
    <location>
        <begin position="226"/>
        <end position="305"/>
    </location>
</feature>
<keyword evidence="5" id="KW-0336">GPI-anchor</keyword>
<feature type="disulfide bond" evidence="9">
    <location>
        <begin position="40"/>
        <end position="71"/>
    </location>
</feature>
<feature type="disulfide bond" evidence="9">
    <location>
        <begin position="50"/>
        <end position="57"/>
    </location>
</feature>
<dbReference type="OrthoDB" id="5374785at2759"/>
<sequence length="337" mass="34799">MRRLLLAELALLLLSSTLPQVTLGAGITVGADLPLCAQTCFLAAVDASGCEQGDSTCICDSQLFYEKVLPCVVVNSGCKYADVQNILGFAVAFCKRTVSSSSENPGRVRIQTSGSQPASSAAPAQSVETTHMYMPSPEPTSTPTEPALAPTLEPPLTASQTTSILHLAPVSIPAPESSHGVAHRPELASSTEPPQITTVEAATTLTSSFTRRSSSSVGVVEAQLSSAPAVTLSSEDSPTSAISELTSTARAPSSTDIAEPQGSKPQDPSSDVFVIQTANPRTGAVQSQVTDAPAEKSAPPAATADEQSSASASALHIFSQGSFDLFLLCLFVLFLVY</sequence>
<evidence type="ECO:0000256" key="5">
    <source>
        <dbReference type="ARBA" id="ARBA00022622"/>
    </source>
</evidence>
<gene>
    <name evidence="13" type="ORF">DRE_00246</name>
</gene>
<evidence type="ECO:0000256" key="11">
    <source>
        <dbReference type="SAM" id="SignalP"/>
    </source>
</evidence>
<evidence type="ECO:0000256" key="8">
    <source>
        <dbReference type="ARBA" id="ARBA00023288"/>
    </source>
</evidence>
<proteinExistence type="inferred from homology"/>
<keyword evidence="4" id="KW-0964">Secreted</keyword>
<feature type="binding site" description="axial binding residue" evidence="9">
    <location>
        <position position="54"/>
    </location>
    <ligand>
        <name>heme</name>
        <dbReference type="ChEBI" id="CHEBI:30413"/>
    </ligand>
    <ligandPart>
        <name>Fe</name>
        <dbReference type="ChEBI" id="CHEBI:18248"/>
    </ligandPart>
</feature>
<feature type="region of interest" description="Disordered" evidence="10">
    <location>
        <begin position="100"/>
        <end position="154"/>
    </location>
</feature>
<keyword evidence="6 11" id="KW-0732">Signal</keyword>
<evidence type="ECO:0000256" key="10">
    <source>
        <dbReference type="SAM" id="MobiDB-lite"/>
    </source>
</evidence>
<feature type="domain" description="CFEM" evidence="12">
    <location>
        <begin position="7"/>
        <end position="121"/>
    </location>
</feature>
<comment type="similarity">
    <text evidence="3">Belongs to the RBT5 family.</text>
</comment>
<dbReference type="GO" id="GO:0046872">
    <property type="term" value="F:metal ion binding"/>
    <property type="evidence" value="ECO:0007669"/>
    <property type="project" value="UniProtKB-UniRule"/>
</dbReference>
<feature type="chain" id="PRO_5004893560" description="CFEM domain-containing protein" evidence="11">
    <location>
        <begin position="25"/>
        <end position="337"/>
    </location>
</feature>
<keyword evidence="7 9" id="KW-1015">Disulfide bond</keyword>
<dbReference type="Proteomes" id="UP000024837">
    <property type="component" value="Unassembled WGS sequence"/>
</dbReference>
<keyword evidence="9" id="KW-0479">Metal-binding</keyword>
<name>W7HXK6_9PEZI</name>
<keyword evidence="8" id="KW-0449">Lipoprotein</keyword>
<evidence type="ECO:0000256" key="6">
    <source>
        <dbReference type="ARBA" id="ARBA00022729"/>
    </source>
</evidence>
<dbReference type="InterPro" id="IPR008427">
    <property type="entry name" value="Extracellular_membr_CFEM_dom"/>
</dbReference>